<evidence type="ECO:0000256" key="8">
    <source>
        <dbReference type="SAM" id="MobiDB-lite"/>
    </source>
</evidence>
<dbReference type="GO" id="GO:0005385">
    <property type="term" value="F:zinc ion transmembrane transporter activity"/>
    <property type="evidence" value="ECO:0007669"/>
    <property type="project" value="InterPro"/>
</dbReference>
<dbReference type="Pfam" id="PF01545">
    <property type="entry name" value="Cation_efflux"/>
    <property type="match status" value="1"/>
</dbReference>
<dbReference type="Gene3D" id="1.20.1510.10">
    <property type="entry name" value="Cation efflux protein transmembrane domain"/>
    <property type="match status" value="1"/>
</dbReference>
<evidence type="ECO:0000256" key="9">
    <source>
        <dbReference type="SAM" id="Phobius"/>
    </source>
</evidence>
<comment type="subcellular location">
    <subcellularLocation>
        <location evidence="1">Membrane</location>
        <topology evidence="1">Multi-pass membrane protein</topology>
    </subcellularLocation>
</comment>
<proteinExistence type="inferred from homology"/>
<dbReference type="GO" id="GO:0016020">
    <property type="term" value="C:membrane"/>
    <property type="evidence" value="ECO:0007669"/>
    <property type="project" value="UniProtKB-SubCell"/>
</dbReference>
<name>A0A9W8LZ55_9FUNG</name>
<feature type="compositionally biased region" description="Basic and acidic residues" evidence="8">
    <location>
        <begin position="387"/>
        <end position="401"/>
    </location>
</feature>
<dbReference type="GO" id="GO:0006882">
    <property type="term" value="P:intracellular zinc ion homeostasis"/>
    <property type="evidence" value="ECO:0007669"/>
    <property type="project" value="InterPro"/>
</dbReference>
<evidence type="ECO:0000313" key="12">
    <source>
        <dbReference type="EMBL" id="KAJ2848497.1"/>
    </source>
</evidence>
<feature type="transmembrane region" description="Helical" evidence="9">
    <location>
        <begin position="100"/>
        <end position="120"/>
    </location>
</feature>
<dbReference type="InterPro" id="IPR045316">
    <property type="entry name" value="Msc2-like"/>
</dbReference>
<evidence type="ECO:0000256" key="7">
    <source>
        <dbReference type="ARBA" id="ARBA00023136"/>
    </source>
</evidence>
<dbReference type="InterPro" id="IPR058533">
    <property type="entry name" value="Cation_efflux_TM"/>
</dbReference>
<comment type="similarity">
    <text evidence="2">Belongs to the cation diffusion facilitator (CDF) transporter (TC 2.A.4) family. SLC30A subfamily.</text>
</comment>
<dbReference type="GO" id="GO:0005794">
    <property type="term" value="C:Golgi apparatus"/>
    <property type="evidence" value="ECO:0007669"/>
    <property type="project" value="TreeGrafter"/>
</dbReference>
<keyword evidence="4 9" id="KW-0812">Transmembrane</keyword>
<feature type="region of interest" description="Disordered" evidence="8">
    <location>
        <begin position="129"/>
        <end position="160"/>
    </location>
</feature>
<sequence length="484" mass="53949">MFLLLNLSYMVVQIIYGYITNSLGLISDAIHMLFDCMALAIGLVAAVMSKWPSDEAFTFGYGRIEILSGFANGVFLMLISVSIFFEAIERLLYPPEMNTQRLLLVSFGGLVVNLFGMFAFNGHHHHHHGGGSCTHSHQSHHEHSHHDHDHHNHSHDHHHHRSQNMQGVFLHVLADTLGSVGVIISTLLIQQFGWTGFDPLASIAIAGLIFASVVPLVRDSMHMLLLRLPDYSQIQVRTALSQVSEQIHGITSLSKVQFWPITDTQIMGIVHVTVDPEQRPAKDEMPLCMVTVREKISQEIHSIIRSNVSGLREVGSASITMGKTEKSSKKDKTKQKGTSKTDKVKSSKVEKRKDKKDKSKKHKDKGKGKKDKKDKDKKDKSRKGKKENKEAEDKPASKDTDQPTASGWNNWAAAEFESDERKQKFLRFMGIKKGADSTETRSNASPFASAISKAGANSINKELEKQFSAGLEQRNQGRRGGLGF</sequence>
<dbReference type="OrthoDB" id="78669at2759"/>
<gene>
    <name evidence="12" type="primary">MSC2</name>
    <name evidence="12" type="ORF">IWW36_003265</name>
</gene>
<evidence type="ECO:0000259" key="10">
    <source>
        <dbReference type="Pfam" id="PF01545"/>
    </source>
</evidence>
<feature type="compositionally biased region" description="Basic and acidic residues" evidence="8">
    <location>
        <begin position="339"/>
        <end position="352"/>
    </location>
</feature>
<evidence type="ECO:0000256" key="6">
    <source>
        <dbReference type="ARBA" id="ARBA00023065"/>
    </source>
</evidence>
<feature type="domain" description="Cation efflux protein transmembrane" evidence="10">
    <location>
        <begin position="2"/>
        <end position="225"/>
    </location>
</feature>
<dbReference type="EMBL" id="JANBUW010000163">
    <property type="protein sequence ID" value="KAJ2848497.1"/>
    <property type="molecule type" value="Genomic_DNA"/>
</dbReference>
<dbReference type="GO" id="GO:0031410">
    <property type="term" value="C:cytoplasmic vesicle"/>
    <property type="evidence" value="ECO:0007669"/>
    <property type="project" value="TreeGrafter"/>
</dbReference>
<feature type="compositionally biased region" description="Basic and acidic residues" evidence="8">
    <location>
        <begin position="139"/>
        <end position="150"/>
    </location>
</feature>
<feature type="region of interest" description="Disordered" evidence="8">
    <location>
        <begin position="319"/>
        <end position="419"/>
    </location>
</feature>
<evidence type="ECO:0000256" key="2">
    <source>
        <dbReference type="ARBA" id="ARBA00008873"/>
    </source>
</evidence>
<feature type="transmembrane region" description="Helical" evidence="9">
    <location>
        <begin position="168"/>
        <end position="188"/>
    </location>
</feature>
<evidence type="ECO:0000256" key="3">
    <source>
        <dbReference type="ARBA" id="ARBA00022448"/>
    </source>
</evidence>
<evidence type="ECO:0000256" key="4">
    <source>
        <dbReference type="ARBA" id="ARBA00022692"/>
    </source>
</evidence>
<feature type="transmembrane region" description="Helical" evidence="9">
    <location>
        <begin position="200"/>
        <end position="217"/>
    </location>
</feature>
<keyword evidence="5 9" id="KW-1133">Transmembrane helix</keyword>
<evidence type="ECO:0000313" key="13">
    <source>
        <dbReference type="Proteomes" id="UP001139887"/>
    </source>
</evidence>
<keyword evidence="3" id="KW-0813">Transport</keyword>
<feature type="compositionally biased region" description="Basic residues" evidence="8">
    <location>
        <begin position="353"/>
        <end position="370"/>
    </location>
</feature>
<feature type="domain" description="Small acidic protein-like" evidence="11">
    <location>
        <begin position="411"/>
        <end position="483"/>
    </location>
</feature>
<dbReference type="PANTHER" id="PTHR45755:SF4">
    <property type="entry name" value="ZINC TRANSPORTER 7"/>
    <property type="match status" value="1"/>
</dbReference>
<dbReference type="AlphaFoldDB" id="A0A9W8LZ55"/>
<evidence type="ECO:0000256" key="1">
    <source>
        <dbReference type="ARBA" id="ARBA00004141"/>
    </source>
</evidence>
<protein>
    <submittedName>
        <fullName evidence="12">Zinc transporter msc2</fullName>
    </submittedName>
</protein>
<dbReference type="NCBIfam" id="TIGR01297">
    <property type="entry name" value="CDF"/>
    <property type="match status" value="1"/>
</dbReference>
<dbReference type="InterPro" id="IPR028124">
    <property type="entry name" value="SMAP_dom"/>
</dbReference>
<reference evidence="12" key="1">
    <citation type="submission" date="2022-07" db="EMBL/GenBank/DDBJ databases">
        <title>Phylogenomic reconstructions and comparative analyses of Kickxellomycotina fungi.</title>
        <authorList>
            <person name="Reynolds N.K."/>
            <person name="Stajich J.E."/>
            <person name="Barry K."/>
            <person name="Grigoriev I.V."/>
            <person name="Crous P."/>
            <person name="Smith M.E."/>
        </authorList>
    </citation>
    <scope>NUCLEOTIDE SEQUENCE</scope>
    <source>
        <strain evidence="12">NRRL 1566</strain>
    </source>
</reference>
<dbReference type="InterPro" id="IPR002524">
    <property type="entry name" value="Cation_efflux"/>
</dbReference>
<evidence type="ECO:0000259" key="11">
    <source>
        <dbReference type="Pfam" id="PF15477"/>
    </source>
</evidence>
<dbReference type="Pfam" id="PF15477">
    <property type="entry name" value="SMAP"/>
    <property type="match status" value="1"/>
</dbReference>
<feature type="transmembrane region" description="Helical" evidence="9">
    <location>
        <begin position="29"/>
        <end position="48"/>
    </location>
</feature>
<dbReference type="Proteomes" id="UP001139887">
    <property type="component" value="Unassembled WGS sequence"/>
</dbReference>
<evidence type="ECO:0000256" key="5">
    <source>
        <dbReference type="ARBA" id="ARBA00022989"/>
    </source>
</evidence>
<dbReference type="FunFam" id="1.20.1510.10:FF:000033">
    <property type="entry name" value="Unplaced genomic scaffold supercont1.9, whole genome shotgun sequence"/>
    <property type="match status" value="1"/>
</dbReference>
<comment type="caution">
    <text evidence="12">The sequence shown here is derived from an EMBL/GenBank/DDBJ whole genome shotgun (WGS) entry which is preliminary data.</text>
</comment>
<feature type="compositionally biased region" description="Basic residues" evidence="8">
    <location>
        <begin position="151"/>
        <end position="160"/>
    </location>
</feature>
<feature type="transmembrane region" description="Helical" evidence="9">
    <location>
        <begin position="69"/>
        <end position="88"/>
    </location>
</feature>
<accession>A0A9W8LZ55</accession>
<dbReference type="SUPFAM" id="SSF161111">
    <property type="entry name" value="Cation efflux protein transmembrane domain-like"/>
    <property type="match status" value="1"/>
</dbReference>
<keyword evidence="7 9" id="KW-0472">Membrane</keyword>
<dbReference type="PANTHER" id="PTHR45755">
    <property type="match status" value="1"/>
</dbReference>
<dbReference type="GO" id="GO:1904257">
    <property type="term" value="P:zinc ion import into Golgi lumen"/>
    <property type="evidence" value="ECO:0007669"/>
    <property type="project" value="TreeGrafter"/>
</dbReference>
<keyword evidence="13" id="KW-1185">Reference proteome</keyword>
<dbReference type="InterPro" id="IPR027469">
    <property type="entry name" value="Cation_efflux_TMD_sf"/>
</dbReference>
<keyword evidence="6" id="KW-0406">Ion transport</keyword>
<organism evidence="12 13">
    <name type="scientific">Coemansia brasiliensis</name>
    <dbReference type="NCBI Taxonomy" id="2650707"/>
    <lineage>
        <taxon>Eukaryota</taxon>
        <taxon>Fungi</taxon>
        <taxon>Fungi incertae sedis</taxon>
        <taxon>Zoopagomycota</taxon>
        <taxon>Kickxellomycotina</taxon>
        <taxon>Kickxellomycetes</taxon>
        <taxon>Kickxellales</taxon>
        <taxon>Kickxellaceae</taxon>
        <taxon>Coemansia</taxon>
    </lineage>
</organism>